<dbReference type="SUPFAM" id="SSF55729">
    <property type="entry name" value="Acyl-CoA N-acyltransferases (Nat)"/>
    <property type="match status" value="1"/>
</dbReference>
<dbReference type="Gene3D" id="3.40.630.30">
    <property type="match status" value="1"/>
</dbReference>
<dbReference type="AlphaFoldDB" id="A0A849BPA8"/>
<dbReference type="Proteomes" id="UP000555552">
    <property type="component" value="Unassembled WGS sequence"/>
</dbReference>
<dbReference type="PANTHER" id="PTHR31438">
    <property type="entry name" value="LYSINE N-ACYLTRANSFERASE C17G9.06C-RELATED"/>
    <property type="match status" value="1"/>
</dbReference>
<dbReference type="InterPro" id="IPR016181">
    <property type="entry name" value="Acyl_CoA_acyltransferase"/>
</dbReference>
<dbReference type="GO" id="GO:0019290">
    <property type="term" value="P:siderophore biosynthetic process"/>
    <property type="evidence" value="ECO:0007669"/>
    <property type="project" value="InterPro"/>
</dbReference>
<dbReference type="PANTHER" id="PTHR31438:SF1">
    <property type="entry name" value="LYSINE N-ACYLTRANSFERASE C17G9.06C-RELATED"/>
    <property type="match status" value="1"/>
</dbReference>
<protein>
    <recommendedName>
        <fullName evidence="3">Lysine N-acyltransferase MbtK</fullName>
    </recommendedName>
    <alternativeName>
        <fullName evidence="4">Mycobactin synthase protein K</fullName>
    </alternativeName>
</protein>
<dbReference type="InterPro" id="IPR019432">
    <property type="entry name" value="Acyltransferase_MbtK/IucB-like"/>
</dbReference>
<evidence type="ECO:0000259" key="6">
    <source>
        <dbReference type="SMART" id="SM01006"/>
    </source>
</evidence>
<dbReference type="Pfam" id="PF13523">
    <property type="entry name" value="Acetyltransf_8"/>
    <property type="match status" value="1"/>
</dbReference>
<organism evidence="7 8">
    <name type="scientific">Pseudokineococcus marinus</name>
    <dbReference type="NCBI Taxonomy" id="351215"/>
    <lineage>
        <taxon>Bacteria</taxon>
        <taxon>Bacillati</taxon>
        <taxon>Actinomycetota</taxon>
        <taxon>Actinomycetes</taxon>
        <taxon>Kineosporiales</taxon>
        <taxon>Kineosporiaceae</taxon>
        <taxon>Pseudokineococcus</taxon>
    </lineage>
</organism>
<dbReference type="UniPathway" id="UPA00011"/>
<dbReference type="SMART" id="SM01006">
    <property type="entry name" value="AlcB"/>
    <property type="match status" value="1"/>
</dbReference>
<dbReference type="EMBL" id="JABEMA010000119">
    <property type="protein sequence ID" value="NNH23275.1"/>
    <property type="molecule type" value="Genomic_DNA"/>
</dbReference>
<gene>
    <name evidence="7" type="ORF">HLB09_09250</name>
</gene>
<evidence type="ECO:0000256" key="2">
    <source>
        <dbReference type="ARBA" id="ARBA00005102"/>
    </source>
</evidence>
<feature type="domain" description="Acyltransferase MbtK/IucB-like conserved" evidence="6">
    <location>
        <begin position="38"/>
        <end position="86"/>
    </location>
</feature>
<evidence type="ECO:0000256" key="1">
    <source>
        <dbReference type="ARBA" id="ARBA00003818"/>
    </source>
</evidence>
<keyword evidence="7" id="KW-0808">Transferase</keyword>
<evidence type="ECO:0000313" key="7">
    <source>
        <dbReference type="EMBL" id="NNH23275.1"/>
    </source>
</evidence>
<dbReference type="GO" id="GO:0016410">
    <property type="term" value="F:N-acyltransferase activity"/>
    <property type="evidence" value="ECO:0007669"/>
    <property type="project" value="TreeGrafter"/>
</dbReference>
<accession>A0A849BPA8</accession>
<keyword evidence="8" id="KW-1185">Reference proteome</keyword>
<name>A0A849BPA8_9ACTN</name>
<sequence length="211" mass="22458">MTTDATSAREGAPAAPSLDARLPEGPRPLPDGRVLDVRRLDPDADAATVHAWVVEPRARYWGMADRTVEQVREVYAFVDSLSTHHAYLLRLDDRPVALLQTYDAQADPLGEVDGVEPGDLGIHLLLAPTEDPERGFTALLAAALAPLAVGNAGVRRVVVEPDARNEAAAERLRRTGFEIGPVVDVAGKTARLAFLPRAVLEALAGAAAPGR</sequence>
<feature type="region of interest" description="Disordered" evidence="5">
    <location>
        <begin position="1"/>
        <end position="31"/>
    </location>
</feature>
<evidence type="ECO:0000256" key="5">
    <source>
        <dbReference type="SAM" id="MobiDB-lite"/>
    </source>
</evidence>
<evidence type="ECO:0000313" key="8">
    <source>
        <dbReference type="Proteomes" id="UP000555552"/>
    </source>
</evidence>
<comment type="pathway">
    <text evidence="2">Siderophore biosynthesis; mycobactin biosynthesis.</text>
</comment>
<comment type="function">
    <text evidence="1">Acyltransferase required for the direct transfer of medium- to long-chain fatty acyl moieties from a carrier protein (MbtL) on to the epsilon-amino group of lysine residue in the mycobactin core.</text>
</comment>
<evidence type="ECO:0000256" key="3">
    <source>
        <dbReference type="ARBA" id="ARBA00020586"/>
    </source>
</evidence>
<evidence type="ECO:0000256" key="4">
    <source>
        <dbReference type="ARBA" id="ARBA00031122"/>
    </source>
</evidence>
<dbReference type="RefSeq" id="WP_171203096.1">
    <property type="nucleotide sequence ID" value="NZ_BAAANP010000002.1"/>
</dbReference>
<comment type="caution">
    <text evidence="7">The sequence shown here is derived from an EMBL/GenBank/DDBJ whole genome shotgun (WGS) entry which is preliminary data.</text>
</comment>
<proteinExistence type="predicted"/>
<reference evidence="7 8" key="1">
    <citation type="submission" date="2020-05" db="EMBL/GenBank/DDBJ databases">
        <title>MicrobeNet Type strains.</title>
        <authorList>
            <person name="Nicholson A.C."/>
        </authorList>
    </citation>
    <scope>NUCLEOTIDE SEQUENCE [LARGE SCALE GENOMIC DNA]</scope>
    <source>
        <strain evidence="7 8">JCM 14547</strain>
    </source>
</reference>